<comment type="similarity">
    <text evidence="1 5">Belongs to the GST superfamily. Omega family.</text>
</comment>
<dbReference type="PROSITE" id="PS50405">
    <property type="entry name" value="GST_CTER"/>
    <property type="match status" value="1"/>
</dbReference>
<dbReference type="Gene3D" id="3.40.30.10">
    <property type="entry name" value="Glutaredoxin"/>
    <property type="match status" value="1"/>
</dbReference>
<dbReference type="SUPFAM" id="SSF47616">
    <property type="entry name" value="GST C-terminal domain-like"/>
    <property type="match status" value="1"/>
</dbReference>
<keyword evidence="2 5" id="KW-0560">Oxidoreductase</keyword>
<dbReference type="GO" id="GO:0045174">
    <property type="term" value="F:glutathione dehydrogenase (ascorbate) activity"/>
    <property type="evidence" value="ECO:0007669"/>
    <property type="project" value="UniProtKB-UniRule"/>
</dbReference>
<accession>A0A0N5D982</accession>
<evidence type="ECO:0000259" key="7">
    <source>
        <dbReference type="PROSITE" id="PS50405"/>
    </source>
</evidence>
<dbReference type="OrthoDB" id="4951845at2759"/>
<comment type="catalytic activity">
    <reaction evidence="5">
        <text>RX + glutathione = an S-substituted glutathione + a halide anion + H(+)</text>
        <dbReference type="Rhea" id="RHEA:16437"/>
        <dbReference type="ChEBI" id="CHEBI:15378"/>
        <dbReference type="ChEBI" id="CHEBI:16042"/>
        <dbReference type="ChEBI" id="CHEBI:17792"/>
        <dbReference type="ChEBI" id="CHEBI:57925"/>
        <dbReference type="ChEBI" id="CHEBI:90779"/>
        <dbReference type="EC" id="2.5.1.18"/>
    </reaction>
</comment>
<dbReference type="EMBL" id="UYYF01004853">
    <property type="protein sequence ID" value="VDN07329.1"/>
    <property type="molecule type" value="Genomic_DNA"/>
</dbReference>
<keyword evidence="9" id="KW-1185">Reference proteome</keyword>
<dbReference type="PROSITE" id="PS50404">
    <property type="entry name" value="GST_NTER"/>
    <property type="match status" value="1"/>
</dbReference>
<dbReference type="PANTHER" id="PTHR43968">
    <property type="match status" value="1"/>
</dbReference>
<dbReference type="EC" id="2.5.1.18" evidence="5"/>
<dbReference type="AlphaFoldDB" id="A0A0N5D982"/>
<dbReference type="InterPro" id="IPR004046">
    <property type="entry name" value="GST_C"/>
</dbReference>
<dbReference type="GO" id="GO:0005737">
    <property type="term" value="C:cytoplasm"/>
    <property type="evidence" value="ECO:0007669"/>
    <property type="project" value="InterPro"/>
</dbReference>
<sequence length="184" mass="21272">LTKRKQKAHYSVEIVNINPENEPEWFLKKSPLGRIPAFEMNSSTIYESSVIVEYLDEVFPDTAILPQNPLAKAKQKILVERMKPVVYCYNNEIKQAVNVDKSLHNALHNANDLLLDDFFAGRTMGYADIMIWPFLERSQLVTINPFTQFRYFPGVNYPKIGAYMARMQRQPEVMSHLSACKVNE</sequence>
<evidence type="ECO:0000313" key="10">
    <source>
        <dbReference type="WBParaSite" id="TCLT_0000968801-mRNA-1"/>
    </source>
</evidence>
<dbReference type="SFLD" id="SFLDS00019">
    <property type="entry name" value="Glutathione_Transferase_(cytos"/>
    <property type="match status" value="1"/>
</dbReference>
<comment type="function">
    <text evidence="5">Exhibits glutathione-dependent thiol transferase activity. Has high dehydroascorbate reductase activity and may contribute to the recycling of ascorbic acid. Participates in the biotransformation of inorganic arsenic and reduces monomethylarsonic acid (MMA).</text>
</comment>
<dbReference type="STRING" id="103827.A0A0N5D982"/>
<dbReference type="Pfam" id="PF00043">
    <property type="entry name" value="GST_C"/>
    <property type="match status" value="1"/>
</dbReference>
<dbReference type="InterPro" id="IPR036282">
    <property type="entry name" value="Glutathione-S-Trfase_C_sf"/>
</dbReference>
<dbReference type="PRINTS" id="PR01625">
    <property type="entry name" value="GSTRNSFRASEO"/>
</dbReference>
<keyword evidence="5" id="KW-0808">Transferase</keyword>
<dbReference type="InterPro" id="IPR004045">
    <property type="entry name" value="Glutathione_S-Trfase_N"/>
</dbReference>
<evidence type="ECO:0000256" key="3">
    <source>
        <dbReference type="ARBA" id="ARBA00048353"/>
    </source>
</evidence>
<dbReference type="InterPro" id="IPR050983">
    <property type="entry name" value="GST_Omega/HSP26"/>
</dbReference>
<proteinExistence type="inferred from homology"/>
<dbReference type="Gene3D" id="1.20.1050.10">
    <property type="match status" value="1"/>
</dbReference>
<evidence type="ECO:0000259" key="6">
    <source>
        <dbReference type="PROSITE" id="PS50404"/>
    </source>
</evidence>
<dbReference type="EC" id="1.8.5.1" evidence="5"/>
<dbReference type="InterPro" id="IPR005442">
    <property type="entry name" value="GST_omega"/>
</dbReference>
<protein>
    <recommendedName>
        <fullName evidence="5">Glutathione S-transferase omega</fullName>
        <shortName evidence="5">GSTO</shortName>
        <ecNumber evidence="5">1.20.4.2</ecNumber>
        <ecNumber evidence="5">1.8.5.1</ecNumber>
        <ecNumber evidence="5">2.5.1.18</ecNumber>
    </recommendedName>
    <alternativeName>
        <fullName evidence="5">Glutathione-dependent dehydroascorbate reductase</fullName>
    </alternativeName>
    <alternativeName>
        <fullName evidence="5">Monomethylarsonic acid reductase</fullName>
    </alternativeName>
</protein>
<dbReference type="GO" id="GO:0004364">
    <property type="term" value="F:glutathione transferase activity"/>
    <property type="evidence" value="ECO:0007669"/>
    <property type="project" value="UniProtKB-UniRule"/>
</dbReference>
<dbReference type="PANTHER" id="PTHR43968:SF9">
    <property type="entry name" value="GLUTATHIONE S-TRANSFERASE"/>
    <property type="match status" value="1"/>
</dbReference>
<feature type="domain" description="GST C-terminal" evidence="7">
    <location>
        <begin position="44"/>
        <end position="184"/>
    </location>
</feature>
<evidence type="ECO:0000256" key="4">
    <source>
        <dbReference type="ARBA" id="ARBA00049544"/>
    </source>
</evidence>
<evidence type="ECO:0000313" key="9">
    <source>
        <dbReference type="Proteomes" id="UP000276776"/>
    </source>
</evidence>
<dbReference type="SUPFAM" id="SSF52833">
    <property type="entry name" value="Thioredoxin-like"/>
    <property type="match status" value="1"/>
</dbReference>
<reference evidence="8 9" key="2">
    <citation type="submission" date="2018-11" db="EMBL/GenBank/DDBJ databases">
        <authorList>
            <consortium name="Pathogen Informatics"/>
        </authorList>
    </citation>
    <scope>NUCLEOTIDE SEQUENCE [LARGE SCALE GENOMIC DNA]</scope>
</reference>
<dbReference type="GO" id="GO:0006749">
    <property type="term" value="P:glutathione metabolic process"/>
    <property type="evidence" value="ECO:0007669"/>
    <property type="project" value="UniProtKB-UniRule"/>
</dbReference>
<dbReference type="InterPro" id="IPR040079">
    <property type="entry name" value="Glutathione_S-Trfase"/>
</dbReference>
<dbReference type="Proteomes" id="UP000276776">
    <property type="component" value="Unassembled WGS sequence"/>
</dbReference>
<feature type="domain" description="GST N-terminal" evidence="6">
    <location>
        <begin position="1"/>
        <end position="63"/>
    </location>
</feature>
<comment type="catalytic activity">
    <reaction evidence="4 5">
        <text>L-dehydroascorbate + 2 glutathione = glutathione disulfide + L-ascorbate</text>
        <dbReference type="Rhea" id="RHEA:24424"/>
        <dbReference type="ChEBI" id="CHEBI:38290"/>
        <dbReference type="ChEBI" id="CHEBI:57925"/>
        <dbReference type="ChEBI" id="CHEBI:58297"/>
        <dbReference type="ChEBI" id="CHEBI:58539"/>
        <dbReference type="EC" id="1.8.5.1"/>
    </reaction>
</comment>
<dbReference type="GO" id="GO:0050610">
    <property type="term" value="F:methylarsonate reductase activity"/>
    <property type="evidence" value="ECO:0007669"/>
    <property type="project" value="UniProtKB-UniRule"/>
</dbReference>
<dbReference type="Pfam" id="PF13417">
    <property type="entry name" value="GST_N_3"/>
    <property type="match status" value="1"/>
</dbReference>
<evidence type="ECO:0000256" key="2">
    <source>
        <dbReference type="ARBA" id="ARBA00023002"/>
    </source>
</evidence>
<evidence type="ECO:0000256" key="1">
    <source>
        <dbReference type="ARBA" id="ARBA00011067"/>
    </source>
</evidence>
<dbReference type="InterPro" id="IPR036249">
    <property type="entry name" value="Thioredoxin-like_sf"/>
</dbReference>
<dbReference type="WBParaSite" id="TCLT_0000968801-mRNA-1">
    <property type="protein sequence ID" value="TCLT_0000968801-mRNA-1"/>
    <property type="gene ID" value="TCLT_0000968801"/>
</dbReference>
<dbReference type="OMA" id="XSTIDEK"/>
<organism evidence="10">
    <name type="scientific">Thelazia callipaeda</name>
    <name type="common">Oriental eyeworm</name>
    <name type="synonym">Parasitic nematode</name>
    <dbReference type="NCBI Taxonomy" id="103827"/>
    <lineage>
        <taxon>Eukaryota</taxon>
        <taxon>Metazoa</taxon>
        <taxon>Ecdysozoa</taxon>
        <taxon>Nematoda</taxon>
        <taxon>Chromadorea</taxon>
        <taxon>Rhabditida</taxon>
        <taxon>Spirurina</taxon>
        <taxon>Spiruromorpha</taxon>
        <taxon>Thelazioidea</taxon>
        <taxon>Thelaziidae</taxon>
        <taxon>Thelazia</taxon>
    </lineage>
</organism>
<dbReference type="EC" id="1.20.4.2" evidence="5"/>
<gene>
    <name evidence="8" type="ORF">TCLT_LOCUS9677</name>
</gene>
<dbReference type="FunFam" id="1.20.1050.10:FF:000009">
    <property type="entry name" value="Glutathione S-transferase omega-1"/>
    <property type="match status" value="1"/>
</dbReference>
<comment type="catalytic activity">
    <reaction evidence="3 5">
        <text>methylarsonate + 2 glutathione + H(+) = methylarsonous acid + glutathione disulfide + H2O</text>
        <dbReference type="Rhea" id="RHEA:15969"/>
        <dbReference type="ChEBI" id="CHEBI:15377"/>
        <dbReference type="ChEBI" id="CHEBI:15378"/>
        <dbReference type="ChEBI" id="CHEBI:17826"/>
        <dbReference type="ChEBI" id="CHEBI:33409"/>
        <dbReference type="ChEBI" id="CHEBI:57925"/>
        <dbReference type="ChEBI" id="CHEBI:58297"/>
        <dbReference type="EC" id="1.20.4.2"/>
    </reaction>
</comment>
<reference evidence="10" key="1">
    <citation type="submission" date="2017-02" db="UniProtKB">
        <authorList>
            <consortium name="WormBaseParasite"/>
        </authorList>
    </citation>
    <scope>IDENTIFICATION</scope>
</reference>
<dbReference type="SFLD" id="SFLDG00358">
    <property type="entry name" value="Main_(cytGST)"/>
    <property type="match status" value="1"/>
</dbReference>
<dbReference type="InterPro" id="IPR010987">
    <property type="entry name" value="Glutathione-S-Trfase_C-like"/>
</dbReference>
<evidence type="ECO:0000256" key="5">
    <source>
        <dbReference type="RuleBase" id="RU368071"/>
    </source>
</evidence>
<name>A0A0N5D982_THECL</name>
<evidence type="ECO:0000313" key="8">
    <source>
        <dbReference type="EMBL" id="VDN07329.1"/>
    </source>
</evidence>